<keyword evidence="2" id="KW-0378">Hydrolase</keyword>
<evidence type="ECO:0000256" key="2">
    <source>
        <dbReference type="ARBA" id="ARBA00022801"/>
    </source>
</evidence>
<comment type="similarity">
    <text evidence="1">Belongs to the thioesterase PaaI family.</text>
</comment>
<accession>A0A553C824</accession>
<dbReference type="PANTHER" id="PTHR43240">
    <property type="entry name" value="1,4-DIHYDROXY-2-NAPHTHOYL-COA THIOESTERASE 1"/>
    <property type="match status" value="1"/>
</dbReference>
<comment type="caution">
    <text evidence="4">The sequence shown here is derived from an EMBL/GenBank/DDBJ whole genome shotgun (WGS) entry which is preliminary data.</text>
</comment>
<name>A0A553C824_9FLAO</name>
<gene>
    <name evidence="4" type="ORF">FNW17_11945</name>
</gene>
<dbReference type="PANTHER" id="PTHR43240:SF5">
    <property type="entry name" value="1,4-DIHYDROXY-2-NAPHTHOYL-COA THIOESTERASE 1"/>
    <property type="match status" value="1"/>
</dbReference>
<dbReference type="InterPro" id="IPR003736">
    <property type="entry name" value="PAAI_dom"/>
</dbReference>
<dbReference type="Pfam" id="PF03061">
    <property type="entry name" value="4HBT"/>
    <property type="match status" value="1"/>
</dbReference>
<dbReference type="OrthoDB" id="9798208at2"/>
<organism evidence="4 5">
    <name type="scientific">Flavobacterium franklandianum</name>
    <dbReference type="NCBI Taxonomy" id="2594430"/>
    <lineage>
        <taxon>Bacteria</taxon>
        <taxon>Pseudomonadati</taxon>
        <taxon>Bacteroidota</taxon>
        <taxon>Flavobacteriia</taxon>
        <taxon>Flavobacteriales</taxon>
        <taxon>Flavobacteriaceae</taxon>
        <taxon>Flavobacterium</taxon>
    </lineage>
</organism>
<feature type="domain" description="Thioesterase" evidence="3">
    <location>
        <begin position="50"/>
        <end position="126"/>
    </location>
</feature>
<dbReference type="GO" id="GO:0005829">
    <property type="term" value="C:cytosol"/>
    <property type="evidence" value="ECO:0007669"/>
    <property type="project" value="TreeGrafter"/>
</dbReference>
<dbReference type="Gene3D" id="3.10.129.10">
    <property type="entry name" value="Hotdog Thioesterase"/>
    <property type="match status" value="1"/>
</dbReference>
<dbReference type="Proteomes" id="UP000318585">
    <property type="component" value="Unassembled WGS sequence"/>
</dbReference>
<dbReference type="EMBL" id="VJZR01000011">
    <property type="protein sequence ID" value="TRX16671.1"/>
    <property type="molecule type" value="Genomic_DNA"/>
</dbReference>
<keyword evidence="5" id="KW-1185">Reference proteome</keyword>
<dbReference type="InterPro" id="IPR029069">
    <property type="entry name" value="HotDog_dom_sf"/>
</dbReference>
<reference evidence="4 5" key="1">
    <citation type="submission" date="2019-07" db="EMBL/GenBank/DDBJ databases">
        <title>Novel species of Flavobacterium.</title>
        <authorList>
            <person name="Liu Q."/>
            <person name="Xin Y.-H."/>
        </authorList>
    </citation>
    <scope>NUCLEOTIDE SEQUENCE [LARGE SCALE GENOMIC DNA]</scope>
    <source>
        <strain evidence="4 5">LB3P56</strain>
    </source>
</reference>
<dbReference type="RefSeq" id="WP_144071748.1">
    <property type="nucleotide sequence ID" value="NZ_VJZR01000011.1"/>
</dbReference>
<dbReference type="NCBIfam" id="TIGR00369">
    <property type="entry name" value="unchar_dom_1"/>
    <property type="match status" value="1"/>
</dbReference>
<evidence type="ECO:0000256" key="1">
    <source>
        <dbReference type="ARBA" id="ARBA00008324"/>
    </source>
</evidence>
<evidence type="ECO:0000313" key="5">
    <source>
        <dbReference type="Proteomes" id="UP000318585"/>
    </source>
</evidence>
<dbReference type="AlphaFoldDB" id="A0A553C824"/>
<dbReference type="SUPFAM" id="SSF54637">
    <property type="entry name" value="Thioesterase/thiol ester dehydrase-isomerase"/>
    <property type="match status" value="1"/>
</dbReference>
<evidence type="ECO:0000259" key="3">
    <source>
        <dbReference type="Pfam" id="PF03061"/>
    </source>
</evidence>
<dbReference type="CDD" id="cd03443">
    <property type="entry name" value="PaaI_thioesterase"/>
    <property type="match status" value="1"/>
</dbReference>
<dbReference type="GO" id="GO:0061522">
    <property type="term" value="F:1,4-dihydroxy-2-naphthoyl-CoA thioesterase activity"/>
    <property type="evidence" value="ECO:0007669"/>
    <property type="project" value="TreeGrafter"/>
</dbReference>
<sequence>MTFDKEKILQYCNSISENTLMQTLNIKYTDAGPDFLVATMPVNPTVHQPMGLLHGGATVALAESVGSAASFLFVNEEHSEVRGIEISANHVKAKRNGLVTATARIIHKGSSIHLWEIRITDENESLISICKLTTMILPKRKIPLTPEEGIKVEPTKQ</sequence>
<proteinExistence type="inferred from homology"/>
<protein>
    <submittedName>
        <fullName evidence="4">PaaI family thioesterase</fullName>
    </submittedName>
</protein>
<dbReference type="InterPro" id="IPR006683">
    <property type="entry name" value="Thioestr_dom"/>
</dbReference>
<evidence type="ECO:0000313" key="4">
    <source>
        <dbReference type="EMBL" id="TRX16671.1"/>
    </source>
</evidence>